<feature type="repeat" description="WD" evidence="3">
    <location>
        <begin position="281"/>
        <end position="322"/>
    </location>
</feature>
<evidence type="ECO:0000256" key="3">
    <source>
        <dbReference type="PROSITE-ProRule" id="PRU00221"/>
    </source>
</evidence>
<dbReference type="Pfam" id="PF23627">
    <property type="entry name" value="LisH_WDR26"/>
    <property type="match status" value="1"/>
</dbReference>
<dbReference type="PANTHER" id="PTHR22838:SF0">
    <property type="entry name" value="WD REPEAT-CONTAINING PROTEIN 26"/>
    <property type="match status" value="1"/>
</dbReference>
<dbReference type="PRINTS" id="PR00320">
    <property type="entry name" value="GPROTEINBRPT"/>
</dbReference>
<dbReference type="InterPro" id="IPR015943">
    <property type="entry name" value="WD40/YVTN_repeat-like_dom_sf"/>
</dbReference>
<feature type="repeat" description="WD" evidence="3">
    <location>
        <begin position="462"/>
        <end position="489"/>
    </location>
</feature>
<evidence type="ECO:0000256" key="4">
    <source>
        <dbReference type="SAM" id="MobiDB-lite"/>
    </source>
</evidence>
<dbReference type="PANTHER" id="PTHR22838">
    <property type="entry name" value="WD REPEAT PROTEIN 26-RELATED"/>
    <property type="match status" value="1"/>
</dbReference>
<feature type="region of interest" description="Disordered" evidence="4">
    <location>
        <begin position="1"/>
        <end position="25"/>
    </location>
</feature>
<dbReference type="PROSITE" id="PS50082">
    <property type="entry name" value="WD_REPEATS_2"/>
    <property type="match status" value="5"/>
</dbReference>
<dbReference type="InterPro" id="IPR036322">
    <property type="entry name" value="WD40_repeat_dom_sf"/>
</dbReference>
<dbReference type="Proteomes" id="UP000761534">
    <property type="component" value="Unassembled WGS sequence"/>
</dbReference>
<dbReference type="InterPro" id="IPR001680">
    <property type="entry name" value="WD40_rpt"/>
</dbReference>
<dbReference type="CDD" id="cd00200">
    <property type="entry name" value="WD40"/>
    <property type="match status" value="1"/>
</dbReference>
<comment type="caution">
    <text evidence="6">The sequence shown here is derived from an EMBL/GenBank/DDBJ whole genome shotgun (WGS) entry which is preliminary data.</text>
</comment>
<reference evidence="6" key="1">
    <citation type="journal article" date="2019" name="G3 (Bethesda)">
        <title>Genome Assemblies of Two Rare Opportunistic Yeast Pathogens: Diutina rugosa (syn. Candida rugosa) and Trichomonascus ciferrii (syn. Candida ciferrii).</title>
        <authorList>
            <person name="Mixao V."/>
            <person name="Saus E."/>
            <person name="Hansen A.P."/>
            <person name="Lass-Florl C."/>
            <person name="Gabaldon T."/>
        </authorList>
    </citation>
    <scope>NUCLEOTIDE SEQUENCE</scope>
    <source>
        <strain evidence="6">CBS 4856</strain>
    </source>
</reference>
<feature type="repeat" description="WD" evidence="3">
    <location>
        <begin position="490"/>
        <end position="532"/>
    </location>
</feature>
<dbReference type="PROSITE" id="PS50897">
    <property type="entry name" value="CTLH"/>
    <property type="match status" value="1"/>
</dbReference>
<protein>
    <recommendedName>
        <fullName evidence="5">CTLH domain-containing protein</fullName>
    </recommendedName>
</protein>
<dbReference type="AlphaFoldDB" id="A0A642V9U7"/>
<dbReference type="EMBL" id="SWFS01000093">
    <property type="protein sequence ID" value="KAA8916608.1"/>
    <property type="molecule type" value="Genomic_DNA"/>
</dbReference>
<name>A0A642V9U7_9ASCO</name>
<feature type="domain" description="CTLH" evidence="5">
    <location>
        <begin position="69"/>
        <end position="118"/>
    </location>
</feature>
<organism evidence="6 7">
    <name type="scientific">Trichomonascus ciferrii</name>
    <dbReference type="NCBI Taxonomy" id="44093"/>
    <lineage>
        <taxon>Eukaryota</taxon>
        <taxon>Fungi</taxon>
        <taxon>Dikarya</taxon>
        <taxon>Ascomycota</taxon>
        <taxon>Saccharomycotina</taxon>
        <taxon>Dipodascomycetes</taxon>
        <taxon>Dipodascales</taxon>
        <taxon>Trichomonascaceae</taxon>
        <taxon>Trichomonascus</taxon>
        <taxon>Trichomonascus ciferrii complex</taxon>
    </lineage>
</organism>
<dbReference type="SMART" id="SM00320">
    <property type="entry name" value="WD40"/>
    <property type="match status" value="6"/>
</dbReference>
<feature type="repeat" description="WD" evidence="3">
    <location>
        <begin position="323"/>
        <end position="357"/>
    </location>
</feature>
<evidence type="ECO:0000256" key="1">
    <source>
        <dbReference type="ARBA" id="ARBA00022574"/>
    </source>
</evidence>
<evidence type="ECO:0000313" key="7">
    <source>
        <dbReference type="Proteomes" id="UP000761534"/>
    </source>
</evidence>
<proteinExistence type="predicted"/>
<accession>A0A642V9U7</accession>
<evidence type="ECO:0000313" key="6">
    <source>
        <dbReference type="EMBL" id="KAA8916608.1"/>
    </source>
</evidence>
<dbReference type="InterPro" id="IPR006595">
    <property type="entry name" value="CTLH_C"/>
</dbReference>
<dbReference type="Gene3D" id="2.130.10.10">
    <property type="entry name" value="YVTN repeat-like/Quinoprotein amine dehydrogenase"/>
    <property type="match status" value="1"/>
</dbReference>
<dbReference type="GO" id="GO:0034657">
    <property type="term" value="C:GID complex"/>
    <property type="evidence" value="ECO:0007669"/>
    <property type="project" value="TreeGrafter"/>
</dbReference>
<keyword evidence="2" id="KW-0677">Repeat</keyword>
<dbReference type="VEuPathDB" id="FungiDB:TRICI_001234"/>
<keyword evidence="1 3" id="KW-0853">WD repeat</keyword>
<dbReference type="GO" id="GO:0043161">
    <property type="term" value="P:proteasome-mediated ubiquitin-dependent protein catabolic process"/>
    <property type="evidence" value="ECO:0007669"/>
    <property type="project" value="TreeGrafter"/>
</dbReference>
<dbReference type="PROSITE" id="PS00678">
    <property type="entry name" value="WD_REPEATS_1"/>
    <property type="match status" value="1"/>
</dbReference>
<dbReference type="InterPro" id="IPR051350">
    <property type="entry name" value="WD_repeat-ST_regulator"/>
</dbReference>
<dbReference type="OrthoDB" id="972532at2759"/>
<dbReference type="InterPro" id="IPR019775">
    <property type="entry name" value="WD40_repeat_CS"/>
</dbReference>
<dbReference type="InterPro" id="IPR020472">
    <property type="entry name" value="WD40_PAC1"/>
</dbReference>
<dbReference type="PROSITE" id="PS50294">
    <property type="entry name" value="WD_REPEATS_REGION"/>
    <property type="match status" value="4"/>
</dbReference>
<dbReference type="Pfam" id="PF21889">
    <property type="entry name" value="TPR1-like_2nd"/>
    <property type="match status" value="1"/>
</dbReference>
<sequence>MMTVPPHSQTQQDEEQQQQQMTTTYHGFDRGEVTRLVIQAMYDLGYEAVAAQLEDQSGCMIETVAVRVFREAILNGRWTAAEEALDGLDGLGHVMRSMKFQIRRQEYLETLSNGLGDKREAMKVLRQRVRPLCDDAEDLHALANLMACGSTEDLREALPYWHDTDEARRELLNALQECMAPNVVLPPHRLATLLAQARKKQVEDARYWLESDGGEGFSLYKDYEADRSGFPTEAARVLDAHGDEVWYLEFSHDGRYLASSSADRTVIVWDVEQGFAIQSILEGHTGGVVYLCWSPDDSLMLTSSQDYTVMVWDPYTGEHKRTISEHTDVVGACAWLPDGDMFVTGSPDKKLCLWNTRGQKLYSWPPVRVMNMAITPDGSQLIVICNDNIIHFFDLATYAKICEMKVDKTLTSISVSKDSRYALINVKPEEVHLWDLETYRIVRKYVGQLQREFVIRSCFGGPHENYILSGSQDNHIYIWKRDSSELIETLPGHQGTVNCVKWSPTEVAMFASAGDDKTVRIWRPPSSSSNNT</sequence>
<feature type="repeat" description="WD" evidence="3">
    <location>
        <begin position="238"/>
        <end position="279"/>
    </location>
</feature>
<dbReference type="SUPFAM" id="SSF50978">
    <property type="entry name" value="WD40 repeat-like"/>
    <property type="match status" value="1"/>
</dbReference>
<keyword evidence="7" id="KW-1185">Reference proteome</keyword>
<evidence type="ECO:0000256" key="2">
    <source>
        <dbReference type="ARBA" id="ARBA00022737"/>
    </source>
</evidence>
<dbReference type="InterPro" id="IPR054080">
    <property type="entry name" value="TPR1-like_2nd"/>
</dbReference>
<dbReference type="Pfam" id="PF00400">
    <property type="entry name" value="WD40"/>
    <property type="match status" value="5"/>
</dbReference>
<evidence type="ECO:0000259" key="5">
    <source>
        <dbReference type="PROSITE" id="PS50897"/>
    </source>
</evidence>
<gene>
    <name evidence="6" type="ORF">TRICI_001234</name>
</gene>